<dbReference type="EMBL" id="BRXZ01000083">
    <property type="protein sequence ID" value="GMI04668.1"/>
    <property type="molecule type" value="Genomic_DNA"/>
</dbReference>
<reference evidence="2" key="1">
    <citation type="submission" date="2022-07" db="EMBL/GenBank/DDBJ databases">
        <title>Genome analysis of Parmales, a sister group of diatoms, reveals the evolutionary specialization of diatoms from phago-mixotrophs to photoautotrophs.</title>
        <authorList>
            <person name="Ban H."/>
            <person name="Sato S."/>
            <person name="Yoshikawa S."/>
            <person name="Kazumasa Y."/>
            <person name="Nakamura Y."/>
            <person name="Ichinomiya M."/>
            <person name="Saitoh K."/>
            <person name="Sato N."/>
            <person name="Blanc-Mathieu R."/>
            <person name="Endo H."/>
            <person name="Kuwata A."/>
            <person name="Ogata H."/>
        </authorList>
    </citation>
    <scope>NUCLEOTIDE SEQUENCE</scope>
</reference>
<name>A0A9W7C9K9_9STRA</name>
<organism evidence="2 3">
    <name type="scientific">Triparma retinervis</name>
    <dbReference type="NCBI Taxonomy" id="2557542"/>
    <lineage>
        <taxon>Eukaryota</taxon>
        <taxon>Sar</taxon>
        <taxon>Stramenopiles</taxon>
        <taxon>Ochrophyta</taxon>
        <taxon>Bolidophyceae</taxon>
        <taxon>Parmales</taxon>
        <taxon>Triparmaceae</taxon>
        <taxon>Triparma</taxon>
    </lineage>
</organism>
<evidence type="ECO:0000256" key="1">
    <source>
        <dbReference type="SAM" id="MobiDB-lite"/>
    </source>
</evidence>
<evidence type="ECO:0000313" key="3">
    <source>
        <dbReference type="Proteomes" id="UP001165082"/>
    </source>
</evidence>
<proteinExistence type="predicted"/>
<feature type="region of interest" description="Disordered" evidence="1">
    <location>
        <begin position="53"/>
        <end position="76"/>
    </location>
</feature>
<feature type="region of interest" description="Disordered" evidence="1">
    <location>
        <begin position="1"/>
        <end position="41"/>
    </location>
</feature>
<protein>
    <submittedName>
        <fullName evidence="2">Uncharacterized protein</fullName>
    </submittedName>
</protein>
<keyword evidence="3" id="KW-1185">Reference proteome</keyword>
<gene>
    <name evidence="2" type="ORF">TrRE_jg2760</name>
</gene>
<dbReference type="Proteomes" id="UP001165082">
    <property type="component" value="Unassembled WGS sequence"/>
</dbReference>
<dbReference type="OrthoDB" id="188202at2759"/>
<sequence length="268" mass="31210">MSSRVRRPTTGRSNSSKNSQQQHGENKQSSFNRGPTKSMAERINERLAQIATSKVQKMEMGDEQDGRPFTPTDHALTERPRLANMNLFPHEIDKAMEGLTTVDVSYQTKLKRSNMFKSTFPQHYVEYIQAEPETMQFDQSLATDKAKQEKIAKEFITRNRHRMWMFDVDYVKKGHGAVLRKMMDCENFPGLMDELTMKERKFDRGQGSESVTACLTMPKKLITPDLQNDVWLSTSQRTSRKERMNRMFMESNKMRITDNNRVNMFKGT</sequence>
<feature type="compositionally biased region" description="Polar residues" evidence="1">
    <location>
        <begin position="10"/>
        <end position="35"/>
    </location>
</feature>
<feature type="compositionally biased region" description="Basic and acidic residues" evidence="1">
    <location>
        <begin position="56"/>
        <end position="66"/>
    </location>
</feature>
<dbReference type="AlphaFoldDB" id="A0A9W7C9K9"/>
<comment type="caution">
    <text evidence="2">The sequence shown here is derived from an EMBL/GenBank/DDBJ whole genome shotgun (WGS) entry which is preliminary data.</text>
</comment>
<accession>A0A9W7C9K9</accession>
<evidence type="ECO:0000313" key="2">
    <source>
        <dbReference type="EMBL" id="GMI04668.1"/>
    </source>
</evidence>